<dbReference type="EMBL" id="LNUW01000028">
    <property type="protein sequence ID" value="KXG85792.1"/>
    <property type="molecule type" value="Genomic_DNA"/>
</dbReference>
<gene>
    <name evidence="3" type="ORF">ATO67_03920</name>
</gene>
<evidence type="ECO:0000256" key="2">
    <source>
        <dbReference type="SAM" id="Phobius"/>
    </source>
</evidence>
<reference evidence="3 4" key="1">
    <citation type="submission" date="2015-11" db="EMBL/GenBank/DDBJ databases">
        <title>Draft genome sequence of Agrobacterium sp. R89-1.</title>
        <authorList>
            <person name="Zahradnik J."/>
            <person name="Kyslikova E."/>
            <person name="Palyzova A."/>
            <person name="Kyslik P."/>
        </authorList>
    </citation>
    <scope>NUCLEOTIDE SEQUENCE [LARGE SCALE GENOMIC DNA]</scope>
    <source>
        <strain evidence="3 4">R89-1</strain>
    </source>
</reference>
<feature type="transmembrane region" description="Helical" evidence="2">
    <location>
        <begin position="20"/>
        <end position="41"/>
    </location>
</feature>
<comment type="caution">
    <text evidence="3">The sequence shown here is derived from an EMBL/GenBank/DDBJ whole genome shotgun (WGS) entry which is preliminary data.</text>
</comment>
<dbReference type="Proteomes" id="UP000070498">
    <property type="component" value="Unassembled WGS sequence"/>
</dbReference>
<keyword evidence="2" id="KW-0472">Membrane</keyword>
<accession>A0A135P2Z8</accession>
<dbReference type="RefSeq" id="WP_067644665.1">
    <property type="nucleotide sequence ID" value="NZ_KQ961024.1"/>
</dbReference>
<organism evidence="3 4">
    <name type="scientific">Agrobacterium bohemicum</name>
    <dbReference type="NCBI Taxonomy" id="2052828"/>
    <lineage>
        <taxon>Bacteria</taxon>
        <taxon>Pseudomonadati</taxon>
        <taxon>Pseudomonadota</taxon>
        <taxon>Alphaproteobacteria</taxon>
        <taxon>Hyphomicrobiales</taxon>
        <taxon>Rhizobiaceae</taxon>
        <taxon>Rhizobium/Agrobacterium group</taxon>
        <taxon>Agrobacterium</taxon>
    </lineage>
</organism>
<feature type="region of interest" description="Disordered" evidence="1">
    <location>
        <begin position="305"/>
        <end position="331"/>
    </location>
</feature>
<sequence length="473" mass="52721">MYEDHGRNVPSIKLNPLVDLLMFIKLSGISFLAIVASAIAAHSACLKETDIHQQNADLASHSENIGREDGSIVSIYRQKGSTRFVEVVRYNRCIATVKILSADELDRKYDLMSELWDERAVAQEEATDNEGMSEADDAEVVSGADLPFLSMDRFPVSKIHKGPIRLPDFKGRDRDFATFRTRISNGMKAGVNFAGQYAITQVGCGSSCSITFVSDLKTGQQFRFPYGGEESGPVTIKHSARSRLLIATWRDGDQCTLGSMTFDGRTWESLAKHPIGNSDACYEEIDENIRAFENKREMSGTNDAFASANKRADTERLTTPTDKGQPLNAAPNVGMTEYDNINVAALLDLYEGYDSIRACFKARENQSPIYLSQQVMEKAETDFLKDEAEILKRDPRIDKQAVSRKAHEMNALFTMAVILTGMKDMNYQHWKACQKLASIFPPGIENARLKKREVVGQKNTGGGLIVPQDPRFR</sequence>
<evidence type="ECO:0000313" key="4">
    <source>
        <dbReference type="Proteomes" id="UP000070498"/>
    </source>
</evidence>
<evidence type="ECO:0000313" key="3">
    <source>
        <dbReference type="EMBL" id="KXG85792.1"/>
    </source>
</evidence>
<keyword evidence="2" id="KW-0812">Transmembrane</keyword>
<evidence type="ECO:0000256" key="1">
    <source>
        <dbReference type="SAM" id="MobiDB-lite"/>
    </source>
</evidence>
<keyword evidence="4" id="KW-1185">Reference proteome</keyword>
<name>A0A135P2Z8_9HYPH</name>
<keyword evidence="2" id="KW-1133">Transmembrane helix</keyword>
<protein>
    <submittedName>
        <fullName evidence="3">Uncharacterized protein</fullName>
    </submittedName>
</protein>
<dbReference type="STRING" id="2052828.ATO67_03920"/>
<dbReference type="AlphaFoldDB" id="A0A135P2Z8"/>
<proteinExistence type="predicted"/>